<sequence>MTTRNMERNRIRTQILSSSSSIPDGKRGSGKTPSSQPKQRKANISTAESQRDHGDRRHSQHPKSPASGSSTSHLPIKVDRPHPHASPLSRTHISTGYRVPKLEKDSTPQRASSSSKEALEVAALSLKRAGKAKVVRPNPDLDCEPKSRKRRFSSTVESEECNEVPAPKKKLMRQSENEVGVLNGKAIAQIFDPILDYKFKPLADRVDTVEDEVHDLKTALQVITRTPSSNATRIDTDIGKPSNNARSRDPLAAVEAFNDREKHVESRQHARNGRATTSRRTIEAQLDATYTQQSTELANKASHEDADALEESIRKPNTTHDKTAQATNSTIAQLKREVDLKANKKDVERLGKTSADAKTQHGALEAKVDSMVVSKADCDTVKELRKRTREDCEALRRTISLLPTKKQYDTLKDTVTSTMVTKEDHNALARRVKAARVELNSLPAKEEVDALALKVEAVQAQLTSPKSSIGSDIEKIRTEIGAENPDHATQLSELHTELDQKANCEVFSKLVNQTLLTAKFALDIQKAGTDLAAEVRNGKASAEAESSMLREKEQARVNELLDSLLESVNDKIDRYRTESNDRIEKAEKRVSTARICVDVEIPDIYKFLNKLKNRVETIENRDNNTVHKQATVASASTVGPLNCSSNSISRPPTQIQTQPLRTTDQHRDIAKLLQRMSALEQKDEAREAEISLLQQEDEARKAEASSMQQSIVRLEKENAELKNKTNALSPQPQRLLEGSRDLPSSVHQDANTLTTNEGNTPSSTVSPPSTMNPELAISIQTAIRSAVANIHSKNAAAMAKLERVLTQKCYDWKEGLRKSLWALNGQNKGLAAMVDMLVQTLQTLEGVHGMEVGHLQHPHNLNPNHNRTAPPTPESPPLQLQSLSTHRLSLPRPVSLPPRPHRPQTVFISEPPHLPPPIPSRSQAPARQGGYDVLPPPDPSASVQRTYAGLESTPQAANPAGSETDVDQG</sequence>
<gene>
    <name evidence="2" type="ORF">CC80DRAFT_530747</name>
</gene>
<feature type="compositionally biased region" description="Polar residues" evidence="1">
    <location>
        <begin position="631"/>
        <end position="662"/>
    </location>
</feature>
<feature type="compositionally biased region" description="Polar residues" evidence="1">
    <location>
        <begin position="12"/>
        <end position="22"/>
    </location>
</feature>
<organism evidence="2 3">
    <name type="scientific">Byssothecium circinans</name>
    <dbReference type="NCBI Taxonomy" id="147558"/>
    <lineage>
        <taxon>Eukaryota</taxon>
        <taxon>Fungi</taxon>
        <taxon>Dikarya</taxon>
        <taxon>Ascomycota</taxon>
        <taxon>Pezizomycotina</taxon>
        <taxon>Dothideomycetes</taxon>
        <taxon>Pleosporomycetidae</taxon>
        <taxon>Pleosporales</taxon>
        <taxon>Massarineae</taxon>
        <taxon>Massarinaceae</taxon>
        <taxon>Byssothecium</taxon>
    </lineage>
</organism>
<name>A0A6A5UIU8_9PLEO</name>
<evidence type="ECO:0000313" key="2">
    <source>
        <dbReference type="EMBL" id="KAF1962846.1"/>
    </source>
</evidence>
<dbReference type="AlphaFoldDB" id="A0A6A5UIU8"/>
<feature type="compositionally biased region" description="Polar residues" evidence="1">
    <location>
        <begin position="31"/>
        <end position="48"/>
    </location>
</feature>
<feature type="compositionally biased region" description="Low complexity" evidence="1">
    <location>
        <begin position="760"/>
        <end position="769"/>
    </location>
</feature>
<feature type="compositionally biased region" description="Basic and acidic residues" evidence="1">
    <location>
        <begin position="1"/>
        <end position="10"/>
    </location>
</feature>
<feature type="region of interest" description="Disordered" evidence="1">
    <location>
        <begin position="136"/>
        <end position="160"/>
    </location>
</feature>
<feature type="region of interest" description="Disordered" evidence="1">
    <location>
        <begin position="854"/>
        <end position="969"/>
    </location>
</feature>
<proteinExistence type="predicted"/>
<keyword evidence="3" id="KW-1185">Reference proteome</keyword>
<evidence type="ECO:0000256" key="1">
    <source>
        <dbReference type="SAM" id="MobiDB-lite"/>
    </source>
</evidence>
<feature type="region of interest" description="Disordered" evidence="1">
    <location>
        <begin position="1"/>
        <end position="117"/>
    </location>
</feature>
<dbReference type="Proteomes" id="UP000800035">
    <property type="component" value="Unassembled WGS sequence"/>
</dbReference>
<feature type="region of interest" description="Disordered" evidence="1">
    <location>
        <begin position="721"/>
        <end position="771"/>
    </location>
</feature>
<reference evidence="2" key="1">
    <citation type="journal article" date="2020" name="Stud. Mycol.">
        <title>101 Dothideomycetes genomes: a test case for predicting lifestyles and emergence of pathogens.</title>
        <authorList>
            <person name="Haridas S."/>
            <person name="Albert R."/>
            <person name="Binder M."/>
            <person name="Bloem J."/>
            <person name="Labutti K."/>
            <person name="Salamov A."/>
            <person name="Andreopoulos B."/>
            <person name="Baker S."/>
            <person name="Barry K."/>
            <person name="Bills G."/>
            <person name="Bluhm B."/>
            <person name="Cannon C."/>
            <person name="Castanera R."/>
            <person name="Culley D."/>
            <person name="Daum C."/>
            <person name="Ezra D."/>
            <person name="Gonzalez J."/>
            <person name="Henrissat B."/>
            <person name="Kuo A."/>
            <person name="Liang C."/>
            <person name="Lipzen A."/>
            <person name="Lutzoni F."/>
            <person name="Magnuson J."/>
            <person name="Mondo S."/>
            <person name="Nolan M."/>
            <person name="Ohm R."/>
            <person name="Pangilinan J."/>
            <person name="Park H.-J."/>
            <person name="Ramirez L."/>
            <person name="Alfaro M."/>
            <person name="Sun H."/>
            <person name="Tritt A."/>
            <person name="Yoshinaga Y."/>
            <person name="Zwiers L.-H."/>
            <person name="Turgeon B."/>
            <person name="Goodwin S."/>
            <person name="Spatafora J."/>
            <person name="Crous P."/>
            <person name="Grigoriev I."/>
        </authorList>
    </citation>
    <scope>NUCLEOTIDE SEQUENCE</scope>
    <source>
        <strain evidence="2">CBS 675.92</strain>
    </source>
</reference>
<protein>
    <submittedName>
        <fullName evidence="2">Uncharacterized protein</fullName>
    </submittedName>
</protein>
<evidence type="ECO:0000313" key="3">
    <source>
        <dbReference type="Proteomes" id="UP000800035"/>
    </source>
</evidence>
<feature type="region of interest" description="Disordered" evidence="1">
    <location>
        <begin position="260"/>
        <end position="282"/>
    </location>
</feature>
<feature type="region of interest" description="Disordered" evidence="1">
    <location>
        <begin position="631"/>
        <end position="663"/>
    </location>
</feature>
<accession>A0A6A5UIU8</accession>
<feature type="compositionally biased region" description="Polar residues" evidence="1">
    <location>
        <begin position="745"/>
        <end position="759"/>
    </location>
</feature>
<dbReference type="EMBL" id="ML976978">
    <property type="protein sequence ID" value="KAF1962846.1"/>
    <property type="molecule type" value="Genomic_DNA"/>
</dbReference>